<reference evidence="2 4" key="1">
    <citation type="submission" date="2019-01" db="EMBL/GenBank/DDBJ databases">
        <title>Draft genome sequences of three monokaryotic isolates of the white-rot basidiomycete fungus Dichomitus squalens.</title>
        <authorList>
            <consortium name="DOE Joint Genome Institute"/>
            <person name="Lopez S.C."/>
            <person name="Andreopoulos B."/>
            <person name="Pangilinan J."/>
            <person name="Lipzen A."/>
            <person name="Riley R."/>
            <person name="Ahrendt S."/>
            <person name="Ng V."/>
            <person name="Barry K."/>
            <person name="Daum C."/>
            <person name="Grigoriev I.V."/>
            <person name="Hilden K.S."/>
            <person name="Makela M.R."/>
            <person name="de Vries R.P."/>
        </authorList>
    </citation>
    <scope>NUCLEOTIDE SEQUENCE [LARGE SCALE GENOMIC DNA]</scope>
    <source>
        <strain evidence="3 4">CBS 464.89</strain>
        <strain evidence="2">OM18370.1</strain>
    </source>
</reference>
<dbReference type="EMBL" id="ML143476">
    <property type="protein sequence ID" value="TBU24604.1"/>
    <property type="molecule type" value="Genomic_DNA"/>
</dbReference>
<name>A0A4Q9MBF2_9APHY</name>
<feature type="chain" id="PRO_5040597574" description="Hydrophobin" evidence="1">
    <location>
        <begin position="27"/>
        <end position="104"/>
    </location>
</feature>
<keyword evidence="4" id="KW-1185">Reference proteome</keyword>
<organism evidence="2">
    <name type="scientific">Dichomitus squalens</name>
    <dbReference type="NCBI Taxonomy" id="114155"/>
    <lineage>
        <taxon>Eukaryota</taxon>
        <taxon>Fungi</taxon>
        <taxon>Dikarya</taxon>
        <taxon>Basidiomycota</taxon>
        <taxon>Agaricomycotina</taxon>
        <taxon>Agaricomycetes</taxon>
        <taxon>Polyporales</taxon>
        <taxon>Polyporaceae</taxon>
        <taxon>Dichomitus</taxon>
    </lineage>
</organism>
<evidence type="ECO:0000256" key="1">
    <source>
        <dbReference type="SAM" id="SignalP"/>
    </source>
</evidence>
<dbReference type="Proteomes" id="UP000292082">
    <property type="component" value="Unassembled WGS sequence"/>
</dbReference>
<evidence type="ECO:0000313" key="4">
    <source>
        <dbReference type="Proteomes" id="UP000292082"/>
    </source>
</evidence>
<evidence type="ECO:0000313" key="2">
    <source>
        <dbReference type="EMBL" id="TBU24604.1"/>
    </source>
</evidence>
<keyword evidence="1" id="KW-0732">Signal</keyword>
<dbReference type="EMBL" id="ML145106">
    <property type="protein sequence ID" value="TBU60281.1"/>
    <property type="molecule type" value="Genomic_DNA"/>
</dbReference>
<evidence type="ECO:0008006" key="5">
    <source>
        <dbReference type="Google" id="ProtNLM"/>
    </source>
</evidence>
<proteinExistence type="predicted"/>
<accession>A0A4Q9MBF2</accession>
<gene>
    <name evidence="3" type="ORF">BD310DRAFT_905460</name>
    <name evidence="2" type="ORF">BD311DRAFT_809835</name>
</gene>
<sequence>MADFIMRFTALASIVLAAASAGLVNAATLEQRQLGSCSSSSLGLPLPLCGAVFGDCSGAGCECTELTSQIIGTIPGLSNVLDILDATGLDIGTLGICTTGGSVL</sequence>
<dbReference type="Proteomes" id="UP000292957">
    <property type="component" value="Unassembled WGS sequence"/>
</dbReference>
<dbReference type="AlphaFoldDB" id="A0A4Q9MBF2"/>
<feature type="signal peptide" evidence="1">
    <location>
        <begin position="1"/>
        <end position="26"/>
    </location>
</feature>
<protein>
    <recommendedName>
        <fullName evidence="5">Hydrophobin</fullName>
    </recommendedName>
</protein>
<evidence type="ECO:0000313" key="3">
    <source>
        <dbReference type="EMBL" id="TBU60281.1"/>
    </source>
</evidence>